<feature type="signal peptide" evidence="1">
    <location>
        <begin position="1"/>
        <end position="18"/>
    </location>
</feature>
<name>A0A8H4UQL8_9HYPO</name>
<keyword evidence="1" id="KW-0732">Signal</keyword>
<reference evidence="2" key="1">
    <citation type="journal article" date="2020" name="BMC Genomics">
        <title>Correction to: Identification and distribution of gene clusters required for synthesis of sphingolipid metabolism inhibitors in diverse species of the filamentous fungus Fusarium.</title>
        <authorList>
            <person name="Kim H.S."/>
            <person name="Lohmar J.M."/>
            <person name="Busman M."/>
            <person name="Brown D.W."/>
            <person name="Naumann T.A."/>
            <person name="Divon H.H."/>
            <person name="Lysoe E."/>
            <person name="Uhlig S."/>
            <person name="Proctor R.H."/>
        </authorList>
    </citation>
    <scope>NUCLEOTIDE SEQUENCE</scope>
    <source>
        <strain evidence="2">NRRL 22465</strain>
    </source>
</reference>
<evidence type="ECO:0000313" key="2">
    <source>
        <dbReference type="EMBL" id="KAF4981734.1"/>
    </source>
</evidence>
<evidence type="ECO:0000313" key="3">
    <source>
        <dbReference type="Proteomes" id="UP000635477"/>
    </source>
</evidence>
<evidence type="ECO:0000256" key="1">
    <source>
        <dbReference type="SAM" id="SignalP"/>
    </source>
</evidence>
<accession>A0A8H4UQL8</accession>
<gene>
    <name evidence="2" type="ORF">FZEAL_2536</name>
</gene>
<dbReference type="EMBL" id="JABEYC010000153">
    <property type="protein sequence ID" value="KAF4981734.1"/>
    <property type="molecule type" value="Genomic_DNA"/>
</dbReference>
<proteinExistence type="predicted"/>
<dbReference type="Proteomes" id="UP000635477">
    <property type="component" value="Unassembled WGS sequence"/>
</dbReference>
<reference evidence="2" key="2">
    <citation type="submission" date="2020-05" db="EMBL/GenBank/DDBJ databases">
        <authorList>
            <person name="Kim H.-S."/>
            <person name="Proctor R.H."/>
            <person name="Brown D.W."/>
        </authorList>
    </citation>
    <scope>NUCLEOTIDE SEQUENCE</scope>
    <source>
        <strain evidence="2">NRRL 22465</strain>
    </source>
</reference>
<dbReference type="AlphaFoldDB" id="A0A8H4UQL8"/>
<evidence type="ECO:0008006" key="4">
    <source>
        <dbReference type="Google" id="ProtNLM"/>
    </source>
</evidence>
<comment type="caution">
    <text evidence="2">The sequence shown here is derived from an EMBL/GenBank/DDBJ whole genome shotgun (WGS) entry which is preliminary data.</text>
</comment>
<feature type="chain" id="PRO_5034097613" description="Small secreted protein" evidence="1">
    <location>
        <begin position="19"/>
        <end position="145"/>
    </location>
</feature>
<dbReference type="OrthoDB" id="5352317at2759"/>
<sequence length="145" mass="15327">MKFSAPIIALFSATGAMAAPAASDAVSMMAAAPQWTVKDLKRYCRADNSICNWKFGIDIGSGAVTECRYDIKGPNASKKNGGPSKCGDFTITSGWSNQFGDDAAFTTVSIVSSKKQIIYASYTDKQLAGAKIVKPDQKYAPAALP</sequence>
<organism evidence="2 3">
    <name type="scientific">Fusarium zealandicum</name>
    <dbReference type="NCBI Taxonomy" id="1053134"/>
    <lineage>
        <taxon>Eukaryota</taxon>
        <taxon>Fungi</taxon>
        <taxon>Dikarya</taxon>
        <taxon>Ascomycota</taxon>
        <taxon>Pezizomycotina</taxon>
        <taxon>Sordariomycetes</taxon>
        <taxon>Hypocreomycetidae</taxon>
        <taxon>Hypocreales</taxon>
        <taxon>Nectriaceae</taxon>
        <taxon>Fusarium</taxon>
        <taxon>Fusarium staphyleae species complex</taxon>
    </lineage>
</organism>
<keyword evidence="3" id="KW-1185">Reference proteome</keyword>
<protein>
    <recommendedName>
        <fullName evidence="4">Small secreted protein</fullName>
    </recommendedName>
</protein>